<reference evidence="2 3" key="1">
    <citation type="journal article" date="2018" name="ISME J.">
        <title>Endosymbiont genomes yield clues of tubeworm success.</title>
        <authorList>
            <person name="Li Y."/>
            <person name="Liles M.R."/>
            <person name="Halanych K.M."/>
        </authorList>
    </citation>
    <scope>NUCLEOTIDE SEQUENCE [LARGE SCALE GENOMIC DNA]</scope>
    <source>
        <strain evidence="2">A1464</strain>
    </source>
</reference>
<proteinExistence type="predicted"/>
<keyword evidence="3" id="KW-1185">Reference proteome</keyword>
<dbReference type="CDD" id="cd00077">
    <property type="entry name" value="HDc"/>
    <property type="match status" value="1"/>
</dbReference>
<dbReference type="GO" id="GO:0008081">
    <property type="term" value="F:phosphoric diester hydrolase activity"/>
    <property type="evidence" value="ECO:0007669"/>
    <property type="project" value="UniProtKB-ARBA"/>
</dbReference>
<sequence length="411" mass="47175">MSIKEIKVRIGDLEPGMYVAHLDRPWTETPYQLQGFIINSLDDVDELFKYCKYVFVDVELSVAADTVEKLKHPKDLSDDERKESLINMKPKHYEEKTDLNDELETARESHNMLSNVAENIMVDITNNKSLDLPALKKAITPMVDSVIRNPDAFSWLTRMKYKNNYIYNHSVSCSVWAVAFGRHLGMPKKDLQSLAIGALLFDVGKMKLPDKLINNTKRFNQYEFKLVKLHVKHSADIISTINDINKDIIEMVNTHHERHNGSGYPNGLSGNKIPIFGKIAGIVDCYDAIISERPFASAMSPHDAIKKFYEWRDIDFQAELIEQFIQVVGIYPVGTIVELSNGTVGVIIAQHRVWRLRPKIMLLLDENKDYYNHFDTIDLYTKENDDDGNTLEIVKSIEPGMYGIDPEQFYL</sequence>
<dbReference type="InterPro" id="IPR021812">
    <property type="entry name" value="DUF3391"/>
</dbReference>
<gene>
    <name evidence="2" type="ORF">DIZ80_03725</name>
</gene>
<organism evidence="2 3">
    <name type="scientific">endosymbiont of Galathealinum brachiosum</name>
    <dbReference type="NCBI Taxonomy" id="2200906"/>
    <lineage>
        <taxon>Bacteria</taxon>
        <taxon>Pseudomonadati</taxon>
        <taxon>Pseudomonadota</taxon>
        <taxon>Gammaproteobacteria</taxon>
        <taxon>sulfur-oxidizing symbionts</taxon>
    </lineage>
</organism>
<dbReference type="Pfam" id="PF13487">
    <property type="entry name" value="HD_5"/>
    <property type="match status" value="1"/>
</dbReference>
<dbReference type="InterPro" id="IPR003607">
    <property type="entry name" value="HD/PDEase_dom"/>
</dbReference>
<dbReference type="EMBL" id="QFXC01000007">
    <property type="protein sequence ID" value="RDH84587.1"/>
    <property type="molecule type" value="Genomic_DNA"/>
</dbReference>
<dbReference type="PANTHER" id="PTHR43155">
    <property type="entry name" value="CYCLIC DI-GMP PHOSPHODIESTERASE PA4108-RELATED"/>
    <property type="match status" value="1"/>
</dbReference>
<dbReference type="InterPro" id="IPR037522">
    <property type="entry name" value="HD_GYP_dom"/>
</dbReference>
<feature type="domain" description="HD-GYP" evidence="1">
    <location>
        <begin position="144"/>
        <end position="340"/>
    </location>
</feature>
<dbReference type="PROSITE" id="PS51832">
    <property type="entry name" value="HD_GYP"/>
    <property type="match status" value="1"/>
</dbReference>
<evidence type="ECO:0000259" key="1">
    <source>
        <dbReference type="PROSITE" id="PS51832"/>
    </source>
</evidence>
<accession>A0A370DJW0</accession>
<comment type="caution">
    <text evidence="2">The sequence shown here is derived from an EMBL/GenBank/DDBJ whole genome shotgun (WGS) entry which is preliminary data.</text>
</comment>
<dbReference type="Gene3D" id="1.10.3210.10">
    <property type="entry name" value="Hypothetical protein af1432"/>
    <property type="match status" value="1"/>
</dbReference>
<evidence type="ECO:0000313" key="2">
    <source>
        <dbReference type="EMBL" id="RDH84587.1"/>
    </source>
</evidence>
<evidence type="ECO:0000313" key="3">
    <source>
        <dbReference type="Proteomes" id="UP000254266"/>
    </source>
</evidence>
<dbReference type="AlphaFoldDB" id="A0A370DJW0"/>
<protein>
    <recommendedName>
        <fullName evidence="1">HD-GYP domain-containing protein</fullName>
    </recommendedName>
</protein>
<dbReference type="PANTHER" id="PTHR43155:SF2">
    <property type="entry name" value="CYCLIC DI-GMP PHOSPHODIESTERASE PA4108"/>
    <property type="match status" value="1"/>
</dbReference>
<dbReference type="Proteomes" id="UP000254266">
    <property type="component" value="Unassembled WGS sequence"/>
</dbReference>
<name>A0A370DJW0_9GAMM</name>
<dbReference type="Pfam" id="PF11871">
    <property type="entry name" value="DUF3391"/>
    <property type="match status" value="1"/>
</dbReference>
<dbReference type="SUPFAM" id="SSF109604">
    <property type="entry name" value="HD-domain/PDEase-like"/>
    <property type="match status" value="1"/>
</dbReference>